<dbReference type="Gene3D" id="1.10.760.10">
    <property type="entry name" value="Cytochrome c-like domain"/>
    <property type="match status" value="1"/>
</dbReference>
<keyword evidence="8" id="KW-1185">Reference proteome</keyword>
<sequence>MIRFNPTPALRTTGSALLLALGLAASAQAASPASADDKGRRFYEKVCARCHEADIGPVLLGRRLPPVFFKTIARSGFNAMPAFRITDVDEATLQAVAEYLSTSKPKN</sequence>
<evidence type="ECO:0000256" key="2">
    <source>
        <dbReference type="ARBA" id="ARBA00022723"/>
    </source>
</evidence>
<evidence type="ECO:0000256" key="1">
    <source>
        <dbReference type="ARBA" id="ARBA00022617"/>
    </source>
</evidence>
<feature type="signal peptide" evidence="5">
    <location>
        <begin position="1"/>
        <end position="29"/>
    </location>
</feature>
<evidence type="ECO:0000313" key="8">
    <source>
        <dbReference type="Proteomes" id="UP000013232"/>
    </source>
</evidence>
<name>N6YYF0_THAL4</name>
<dbReference type="PROSITE" id="PS51007">
    <property type="entry name" value="CYTC"/>
    <property type="match status" value="1"/>
</dbReference>
<accession>N6YYF0</accession>
<dbReference type="InterPro" id="IPR009056">
    <property type="entry name" value="Cyt_c-like_dom"/>
</dbReference>
<feature type="domain" description="Cytochrome c" evidence="6">
    <location>
        <begin position="34"/>
        <end position="104"/>
    </location>
</feature>
<gene>
    <name evidence="7" type="ORF">C666_16370</name>
</gene>
<dbReference type="RefSeq" id="WP_004343697.1">
    <property type="nucleotide sequence ID" value="NZ_AMXE01000089.1"/>
</dbReference>
<protein>
    <submittedName>
        <fullName evidence="7">Putative p-cresol methylhydroxylase subunit</fullName>
    </submittedName>
</protein>
<evidence type="ECO:0000259" key="6">
    <source>
        <dbReference type="PROSITE" id="PS51007"/>
    </source>
</evidence>
<dbReference type="SUPFAM" id="SSF46626">
    <property type="entry name" value="Cytochrome c"/>
    <property type="match status" value="1"/>
</dbReference>
<evidence type="ECO:0000256" key="5">
    <source>
        <dbReference type="SAM" id="SignalP"/>
    </source>
</evidence>
<dbReference type="GO" id="GO:0020037">
    <property type="term" value="F:heme binding"/>
    <property type="evidence" value="ECO:0007669"/>
    <property type="project" value="InterPro"/>
</dbReference>
<dbReference type="STRING" id="1123367.GCA_000621305_02855"/>
<reference evidence="7 8" key="1">
    <citation type="submission" date="2012-09" db="EMBL/GenBank/DDBJ databases">
        <title>Draft Genome Sequences of 6 Strains from Genus Thauera.</title>
        <authorList>
            <person name="Liu B."/>
            <person name="Shapleigh J.P."/>
            <person name="Frostegard A.H."/>
        </authorList>
    </citation>
    <scope>NUCLEOTIDE SEQUENCE [LARGE SCALE GENOMIC DNA]</scope>
    <source>
        <strain evidence="8">47Lol / DSM 12138</strain>
    </source>
</reference>
<evidence type="ECO:0000256" key="3">
    <source>
        <dbReference type="ARBA" id="ARBA00023004"/>
    </source>
</evidence>
<dbReference type="InterPro" id="IPR036909">
    <property type="entry name" value="Cyt_c-like_dom_sf"/>
</dbReference>
<dbReference type="Pfam" id="PF13442">
    <property type="entry name" value="Cytochrome_CBB3"/>
    <property type="match status" value="1"/>
</dbReference>
<dbReference type="EMBL" id="AMXE01000089">
    <property type="protein sequence ID" value="ENO84944.1"/>
    <property type="molecule type" value="Genomic_DNA"/>
</dbReference>
<keyword evidence="1 4" id="KW-0349">Heme</keyword>
<organism evidence="7 8">
    <name type="scientific">Thauera linaloolentis (strain DSM 12138 / JCM 21573 / CCUG 41526 / CIP 105981 / IAM 15112 / NBRC 102519 / 47Lol)</name>
    <dbReference type="NCBI Taxonomy" id="1123367"/>
    <lineage>
        <taxon>Bacteria</taxon>
        <taxon>Pseudomonadati</taxon>
        <taxon>Pseudomonadota</taxon>
        <taxon>Betaproteobacteria</taxon>
        <taxon>Rhodocyclales</taxon>
        <taxon>Zoogloeaceae</taxon>
        <taxon>Thauera</taxon>
    </lineage>
</organism>
<dbReference type="eggNOG" id="COG2010">
    <property type="taxonomic scope" value="Bacteria"/>
</dbReference>
<keyword evidence="5" id="KW-0732">Signal</keyword>
<keyword evidence="2 4" id="KW-0479">Metal-binding</keyword>
<comment type="caution">
    <text evidence="7">The sequence shown here is derived from an EMBL/GenBank/DDBJ whole genome shotgun (WGS) entry which is preliminary data.</text>
</comment>
<dbReference type="AlphaFoldDB" id="N6YYF0"/>
<dbReference type="GO" id="GO:0009055">
    <property type="term" value="F:electron transfer activity"/>
    <property type="evidence" value="ECO:0007669"/>
    <property type="project" value="InterPro"/>
</dbReference>
<evidence type="ECO:0000313" key="7">
    <source>
        <dbReference type="EMBL" id="ENO84944.1"/>
    </source>
</evidence>
<feature type="chain" id="PRO_5004128812" evidence="5">
    <location>
        <begin position="30"/>
        <end position="107"/>
    </location>
</feature>
<proteinExistence type="predicted"/>
<dbReference type="GO" id="GO:0046872">
    <property type="term" value="F:metal ion binding"/>
    <property type="evidence" value="ECO:0007669"/>
    <property type="project" value="UniProtKB-KW"/>
</dbReference>
<dbReference type="Proteomes" id="UP000013232">
    <property type="component" value="Unassembled WGS sequence"/>
</dbReference>
<keyword evidence="3 4" id="KW-0408">Iron</keyword>
<evidence type="ECO:0000256" key="4">
    <source>
        <dbReference type="PROSITE-ProRule" id="PRU00433"/>
    </source>
</evidence>